<evidence type="ECO:0000313" key="3">
    <source>
        <dbReference type="Proteomes" id="UP000034471"/>
    </source>
</evidence>
<feature type="transmembrane region" description="Helical" evidence="1">
    <location>
        <begin position="7"/>
        <end position="36"/>
    </location>
</feature>
<feature type="transmembrane region" description="Helical" evidence="1">
    <location>
        <begin position="48"/>
        <end position="66"/>
    </location>
</feature>
<accession>A0A0G0HH31</accession>
<evidence type="ECO:0000313" key="2">
    <source>
        <dbReference type="EMBL" id="KKQ37845.1"/>
    </source>
</evidence>
<sequence>MDATLRVYILVAFSSAKGIYLTSINSSEIFILVILPKSLTTVTSLSKILAAILFVALPLLSFYLGMEYEKALTQDFVESPTQIVRMIPKPITDPTEKWKTYTNGSTSFKYPQLLKKDPSAAGFSSLLQSFTSEDGVYRLIFLSFANFNEQTGKPYWSSLGDLIMQNSDHEVQYTMLDNQQAIKILPYTSNIGTLNEMVSSSIRTLTKTLSIEIKSTDQAKVRIGSQIFDQILSSFKFIDQKQAEVKETDITKCEADIDCIIVPYSSCCGATKKAINKMYLDEYNSHKEWQSFWDEKACAVMGICADDSNVIDILCVVKQCQLKYSSI</sequence>
<keyword evidence="1" id="KW-1133">Transmembrane helix</keyword>
<dbReference type="Proteomes" id="UP000034471">
    <property type="component" value="Unassembled WGS sequence"/>
</dbReference>
<protein>
    <submittedName>
        <fullName evidence="2">Uncharacterized protein</fullName>
    </submittedName>
</protein>
<comment type="caution">
    <text evidence="2">The sequence shown here is derived from an EMBL/GenBank/DDBJ whole genome shotgun (WGS) entry which is preliminary data.</text>
</comment>
<keyword evidence="1" id="KW-0812">Transmembrane</keyword>
<evidence type="ECO:0000256" key="1">
    <source>
        <dbReference type="SAM" id="Phobius"/>
    </source>
</evidence>
<dbReference type="EMBL" id="LBTJ01000024">
    <property type="protein sequence ID" value="KKQ37845.1"/>
    <property type="molecule type" value="Genomic_DNA"/>
</dbReference>
<name>A0A0G0HH31_9BACT</name>
<gene>
    <name evidence="2" type="ORF">US54_C0024G0012</name>
</gene>
<keyword evidence="1" id="KW-0472">Membrane</keyword>
<dbReference type="STRING" id="1618481.US54_C0024G0012"/>
<dbReference type="AlphaFoldDB" id="A0A0G0HH31"/>
<organism evidence="2 3">
    <name type="scientific">Candidatus Roizmanbacteria bacterium GW2011_GWA2_37_7</name>
    <dbReference type="NCBI Taxonomy" id="1618481"/>
    <lineage>
        <taxon>Bacteria</taxon>
        <taxon>Candidatus Roizmaniibacteriota</taxon>
    </lineage>
</organism>
<proteinExistence type="predicted"/>
<reference evidence="2 3" key="1">
    <citation type="journal article" date="2015" name="Nature">
        <title>rRNA introns, odd ribosomes, and small enigmatic genomes across a large radiation of phyla.</title>
        <authorList>
            <person name="Brown C.T."/>
            <person name="Hug L.A."/>
            <person name="Thomas B.C."/>
            <person name="Sharon I."/>
            <person name="Castelle C.J."/>
            <person name="Singh A."/>
            <person name="Wilkins M.J."/>
            <person name="Williams K.H."/>
            <person name="Banfield J.F."/>
        </authorList>
    </citation>
    <scope>NUCLEOTIDE SEQUENCE [LARGE SCALE GENOMIC DNA]</scope>
</reference>